<proteinExistence type="predicted"/>
<protein>
    <submittedName>
        <fullName evidence="1">Uncharacterized protein</fullName>
    </submittedName>
</protein>
<comment type="caution">
    <text evidence="1">The sequence shown here is derived from an EMBL/GenBank/DDBJ whole genome shotgun (WGS) entry which is preliminary data.</text>
</comment>
<evidence type="ECO:0000313" key="2">
    <source>
        <dbReference type="Proteomes" id="UP000237003"/>
    </source>
</evidence>
<dbReference type="EMBL" id="PQLX01000019">
    <property type="protein sequence ID" value="POU59173.1"/>
    <property type="molecule type" value="Genomic_DNA"/>
</dbReference>
<name>A0A2S4RPZ4_CITAM</name>
<dbReference type="AlphaFoldDB" id="A0A2S4RPZ4"/>
<organism evidence="1 2">
    <name type="scientific">Citrobacter amalonaticus</name>
    <dbReference type="NCBI Taxonomy" id="35703"/>
    <lineage>
        <taxon>Bacteria</taxon>
        <taxon>Pseudomonadati</taxon>
        <taxon>Pseudomonadota</taxon>
        <taxon>Gammaproteobacteria</taxon>
        <taxon>Enterobacterales</taxon>
        <taxon>Enterobacteriaceae</taxon>
        <taxon>Citrobacter</taxon>
    </lineage>
</organism>
<gene>
    <name evidence="1" type="ORF">C3430_26755</name>
</gene>
<accession>A0A2S4RPZ4</accession>
<evidence type="ECO:0000313" key="1">
    <source>
        <dbReference type="EMBL" id="POU59173.1"/>
    </source>
</evidence>
<sequence>MARAFPDNISGVHHIFAVLFLYPSYFKLQMRWLHSLAPVTDFSQRPGTHSQAAFLQLELFRVLISKKT</sequence>
<reference evidence="1 2" key="1">
    <citation type="submission" date="2018-01" db="EMBL/GenBank/DDBJ databases">
        <title>Complete genome sequences of 14 Citrobacter spp. isolated from plant in Canada.</title>
        <authorList>
            <person name="Bhandare S.G."/>
            <person name="Colavecchio A."/>
            <person name="Jeukens J."/>
            <person name="Emond-Rheault J.-G."/>
            <person name="Freschi L."/>
            <person name="Hamel J."/>
            <person name="Kukavica-Ibrulj I."/>
            <person name="Levesque R."/>
            <person name="Goodridge L."/>
        </authorList>
    </citation>
    <scope>NUCLEOTIDE SEQUENCE [LARGE SCALE GENOMIC DNA]</scope>
    <source>
        <strain evidence="1 2">S1285</strain>
    </source>
</reference>
<dbReference type="Proteomes" id="UP000237003">
    <property type="component" value="Unassembled WGS sequence"/>
</dbReference>